<dbReference type="OrthoDB" id="614964at2"/>
<dbReference type="PANTHER" id="PTHR10098">
    <property type="entry name" value="RAPSYN-RELATED"/>
    <property type="match status" value="1"/>
</dbReference>
<evidence type="ECO:0000256" key="4">
    <source>
        <dbReference type="SAM" id="SignalP"/>
    </source>
</evidence>
<dbReference type="InterPro" id="IPR019734">
    <property type="entry name" value="TPR_rpt"/>
</dbReference>
<evidence type="ECO:0000256" key="3">
    <source>
        <dbReference type="SAM" id="Phobius"/>
    </source>
</evidence>
<dbReference type="Gene3D" id="1.25.40.10">
    <property type="entry name" value="Tetratricopeptide repeat domain"/>
    <property type="match status" value="2"/>
</dbReference>
<keyword evidence="2" id="KW-0175">Coiled coil</keyword>
<feature type="chain" id="PRO_5007479716" evidence="4">
    <location>
        <begin position="19"/>
        <end position="545"/>
    </location>
</feature>
<dbReference type="InterPro" id="IPR036388">
    <property type="entry name" value="WH-like_DNA-bd_sf"/>
</dbReference>
<keyword evidence="3" id="KW-1133">Transmembrane helix</keyword>
<proteinExistence type="predicted"/>
<protein>
    <submittedName>
        <fullName evidence="5">Uncharacterized protein</fullName>
    </submittedName>
</protein>
<evidence type="ECO:0000313" key="6">
    <source>
        <dbReference type="Proteomes" id="UP000070138"/>
    </source>
</evidence>
<dbReference type="Gene3D" id="1.10.10.10">
    <property type="entry name" value="Winged helix-like DNA-binding domain superfamily/Winged helix DNA-binding domain"/>
    <property type="match status" value="1"/>
</dbReference>
<feature type="transmembrane region" description="Helical" evidence="3">
    <location>
        <begin position="331"/>
        <end position="350"/>
    </location>
</feature>
<name>A0A137RHZ3_9FLAO</name>
<keyword evidence="1" id="KW-0802">TPR repeat</keyword>
<gene>
    <name evidence="5" type="ORF">LS48_08570</name>
</gene>
<dbReference type="PROSITE" id="PS50005">
    <property type="entry name" value="TPR"/>
    <property type="match status" value="1"/>
</dbReference>
<dbReference type="SUPFAM" id="SSF48452">
    <property type="entry name" value="TPR-like"/>
    <property type="match status" value="2"/>
</dbReference>
<dbReference type="InterPro" id="IPR011990">
    <property type="entry name" value="TPR-like_helical_dom_sf"/>
</dbReference>
<evidence type="ECO:0000256" key="2">
    <source>
        <dbReference type="SAM" id="Coils"/>
    </source>
</evidence>
<feature type="repeat" description="TPR" evidence="1">
    <location>
        <begin position="104"/>
        <end position="137"/>
    </location>
</feature>
<reference evidence="6" key="1">
    <citation type="submission" date="2014-10" db="EMBL/GenBank/DDBJ databases">
        <title>Genome sequencing of Vitellibacter sp. D-24.</title>
        <authorList>
            <person name="Thevarajoo S."/>
            <person name="Selvaratnam C."/>
            <person name="Goh K.M."/>
            <person name="Chong C.S."/>
        </authorList>
    </citation>
    <scope>NUCLEOTIDE SEQUENCE [LARGE SCALE GENOMIC DNA]</scope>
    <source>
        <strain evidence="6">D-24</strain>
    </source>
</reference>
<dbReference type="Proteomes" id="UP000070138">
    <property type="component" value="Unassembled WGS sequence"/>
</dbReference>
<dbReference type="Pfam" id="PF13424">
    <property type="entry name" value="TPR_12"/>
    <property type="match status" value="1"/>
</dbReference>
<evidence type="ECO:0000313" key="5">
    <source>
        <dbReference type="EMBL" id="KXN99109.1"/>
    </source>
</evidence>
<feature type="signal peptide" evidence="4">
    <location>
        <begin position="1"/>
        <end position="18"/>
    </location>
</feature>
<dbReference type="GO" id="GO:0003677">
    <property type="term" value="F:DNA binding"/>
    <property type="evidence" value="ECO:0007669"/>
    <property type="project" value="InterPro"/>
</dbReference>
<accession>A0A137RHZ3</accession>
<keyword evidence="6" id="KW-1185">Reference proteome</keyword>
<keyword evidence="4" id="KW-0732">Signal</keyword>
<dbReference type="PATRIC" id="fig|1548749.3.peg.1802"/>
<dbReference type="InterPro" id="IPR016032">
    <property type="entry name" value="Sig_transdc_resp-reg_C-effctor"/>
</dbReference>
<dbReference type="SUPFAM" id="SSF46894">
    <property type="entry name" value="C-terminal effector domain of the bipartite response regulators"/>
    <property type="match status" value="1"/>
</dbReference>
<dbReference type="SMART" id="SM00028">
    <property type="entry name" value="TPR"/>
    <property type="match status" value="6"/>
</dbReference>
<feature type="coiled-coil region" evidence="2">
    <location>
        <begin position="355"/>
        <end position="419"/>
    </location>
</feature>
<dbReference type="EMBL" id="JRWG01000004">
    <property type="protein sequence ID" value="KXN99109.1"/>
    <property type="molecule type" value="Genomic_DNA"/>
</dbReference>
<keyword evidence="3" id="KW-0812">Transmembrane</keyword>
<dbReference type="STRING" id="1548749.LS48_08570"/>
<organism evidence="5 6">
    <name type="scientific">Aequorivita aquimaris</name>
    <dbReference type="NCBI Taxonomy" id="1548749"/>
    <lineage>
        <taxon>Bacteria</taxon>
        <taxon>Pseudomonadati</taxon>
        <taxon>Bacteroidota</taxon>
        <taxon>Flavobacteriia</taxon>
        <taxon>Flavobacteriales</taxon>
        <taxon>Flavobacteriaceae</taxon>
        <taxon>Aequorivita</taxon>
    </lineage>
</organism>
<evidence type="ECO:0000256" key="1">
    <source>
        <dbReference type="PROSITE-ProRule" id="PRU00339"/>
    </source>
</evidence>
<reference evidence="5 6" key="2">
    <citation type="journal article" date="2016" name="Int. J. Syst. Evol. Microbiol.">
        <title>Vitellibacter aquimaris sp. nov., a marine bacterium isolated from seawater.</title>
        <authorList>
            <person name="Thevarajoo S."/>
            <person name="Selvaratnam C."/>
            <person name="Goh K.M."/>
            <person name="Hong K.W."/>
            <person name="Chan X.Y."/>
            <person name="Chan K.G."/>
            <person name="Chong C.S."/>
        </authorList>
    </citation>
    <scope>NUCLEOTIDE SEQUENCE [LARGE SCALE GENOMIC DNA]</scope>
    <source>
        <strain evidence="5 6">D-24</strain>
    </source>
</reference>
<dbReference type="GO" id="GO:0006355">
    <property type="term" value="P:regulation of DNA-templated transcription"/>
    <property type="evidence" value="ECO:0007669"/>
    <property type="project" value="InterPro"/>
</dbReference>
<keyword evidence="3" id="KW-0472">Membrane</keyword>
<comment type="caution">
    <text evidence="5">The sequence shown here is derived from an EMBL/GenBank/DDBJ whole genome shotgun (WGS) entry which is preliminary data.</text>
</comment>
<dbReference type="AlphaFoldDB" id="A0A137RHZ3"/>
<sequence length="545" mass="62326">MKVISIFLFLLFGPFLLAQSTAELDSLLLQGINARSNKEYSRSLELLTKVRTVAEENQWHKQQFLAINNIGANYYSMLDYGEALDNYLEAYTIALKYLDGNEEMIVLNNIAILYSKEGDFQKAEEYFSKAYVLAKAHKEKVKIGLYAVNLGIVSNQQDKIEQAATYLAEAKEMLKKEPSLAILVEIALAENHYKRGELPAAKALAEKILPELDAIAFSEELISILVLLSNIAADMGDISQAIEYAQAAQKAAVNPEHQISAYGQLAEVYIKNGAYDKALTAKDSIISLTESLNQLKNGRLFETNRVKFEIADYRRELQQSRELRQKERTTLYSLLGISFLCILLIAWALYNSYIKNKQRKRLHQQNREFIELELQKKESDNLLLEKQLHAKEAVAMLEQERLKNEIENRNRKLAAKALQISGRNELIKEVINSLTHQSEVARNAFLSTKIKELKKLLKNDSEWASFLTHFEEVNHGWLTKLRNNHPELTANDIRYLSYLYMDLTTKEIASLFNITVEATRKRKERISNKIGLEDSAALYPYITAL</sequence>
<dbReference type="RefSeq" id="WP_062621986.1">
    <property type="nucleotide sequence ID" value="NZ_JRWG01000004.1"/>
</dbReference>